<feature type="region of interest" description="Disordered" evidence="1">
    <location>
        <begin position="1"/>
        <end position="263"/>
    </location>
</feature>
<feature type="compositionally biased region" description="Basic and acidic residues" evidence="1">
    <location>
        <begin position="98"/>
        <end position="114"/>
    </location>
</feature>
<evidence type="ECO:0000313" key="3">
    <source>
        <dbReference type="Proteomes" id="UP001320420"/>
    </source>
</evidence>
<evidence type="ECO:0000313" key="2">
    <source>
        <dbReference type="EMBL" id="KAK7756444.1"/>
    </source>
</evidence>
<feature type="compositionally biased region" description="Basic and acidic residues" evidence="1">
    <location>
        <begin position="179"/>
        <end position="188"/>
    </location>
</feature>
<protein>
    <recommendedName>
        <fullName evidence="4">Pathway-specific nitrogen regulator</fullName>
    </recommendedName>
</protein>
<feature type="region of interest" description="Disordered" evidence="1">
    <location>
        <begin position="494"/>
        <end position="599"/>
    </location>
</feature>
<keyword evidence="3" id="KW-1185">Reference proteome</keyword>
<dbReference type="PANTHER" id="PTHR35711:SF1">
    <property type="entry name" value="ECTODERMAL, ISOFORM F"/>
    <property type="match status" value="1"/>
</dbReference>
<feature type="compositionally biased region" description="Basic residues" evidence="1">
    <location>
        <begin position="522"/>
        <end position="531"/>
    </location>
</feature>
<comment type="caution">
    <text evidence="2">The sequence shown here is derived from an EMBL/GenBank/DDBJ whole genome shotgun (WGS) entry which is preliminary data.</text>
</comment>
<feature type="region of interest" description="Disordered" evidence="1">
    <location>
        <begin position="365"/>
        <end position="405"/>
    </location>
</feature>
<accession>A0AAN9UVQ1</accession>
<proteinExistence type="predicted"/>
<name>A0AAN9UVQ1_9PEZI</name>
<feature type="compositionally biased region" description="Basic and acidic residues" evidence="1">
    <location>
        <begin position="496"/>
        <end position="509"/>
    </location>
</feature>
<feature type="compositionally biased region" description="Basic and acidic residues" evidence="1">
    <location>
        <begin position="69"/>
        <end position="87"/>
    </location>
</feature>
<feature type="compositionally biased region" description="Basic and acidic residues" evidence="1">
    <location>
        <begin position="133"/>
        <end position="148"/>
    </location>
</feature>
<dbReference type="PANTHER" id="PTHR35711">
    <property type="entry name" value="EXPRESSED PROTEIN"/>
    <property type="match status" value="1"/>
</dbReference>
<feature type="region of interest" description="Disordered" evidence="1">
    <location>
        <begin position="699"/>
        <end position="739"/>
    </location>
</feature>
<gene>
    <name evidence="2" type="ORF">SLS62_001670</name>
</gene>
<sequence length="951" mass="105673">MPRRYKQNYDFQIHVDPSCLSEPMDEETLSQSGGIEKQDETLETQGGTSVQPKVEEDPEENVDEGEENSEIRSSIETEQAADQHDLRPASAASRRSSKRTEEIIHELDYTETKSHSSSRAARTTEDDSSSQHSQHEATDEDVFSDKSPRSSLGSYDFGYESGKGHEFPDNLTSVSRSPRRSDISHYRDDDDQDFVPTIRGTPRPPFRTPSDVRAMQMSSPTQSVVGGGGTSPRSNRRYVPTASRLGTPTGSAQFSPKKTPDRLKPRKEAPLVLLHVTLLPLRWAWGELVGSLEAADLSRDAKGLRDAWRLLQDRLGDTTCERGILLGHPQNDYEVLEERLLEALELPVRRRARILECGHYLGPANEMADDDDSDPEYDDDDHDDDMRSHHSSSRRGSRADNKSKQHWCGTCQSDIRYESLGPRTKVFRVKVYASNGLMKAGAWAACWKEMERVDVEIEPIVEPAVQDELVRLAANQQERDREEDEIAHEVAQQFAAEKKAAAAGKKHDDVDGEEEEEERGRSRGSRPRSAMHARVEDADDDDDDFIPPAQEDTEPNARTSRSAERRRHVGEERYGTERQQPHDAGSYAYDGHHQDHKRQKLEGASLPELVLESARVLIQDRKNLAIIALSVFVLLLAVRTARHEPPYELGDFSLHGIVANVPEMRHVPIVEAPPTSPASMHHEDILGAEMPLAVAPEFESEAPEMRDVPETQEQGGSEFEQQAPKIQECPPDDDDLPTPLIQESAEDAVPEEQVPTVECVRGAPVEQASMEDTEGSAVEADEMSAIESAVSGDIPEIAAAETDGASEDEYDACVRRQEQAALAASGPEDTEAEAGFEIVTQKRTVRVIQTVTQTETQVEYVKVTATEFLPQAAPTSSFKRGPEVLFCDTVCWEPAMPRGLEGRGWGEPVVEDAVEHEEAEVHDDDVDDGDDENSRIDEANSVPCPVIEEAA</sequence>
<feature type="region of interest" description="Disordered" evidence="1">
    <location>
        <begin position="911"/>
        <end position="951"/>
    </location>
</feature>
<organism evidence="2 3">
    <name type="scientific">Diatrype stigma</name>
    <dbReference type="NCBI Taxonomy" id="117547"/>
    <lineage>
        <taxon>Eukaryota</taxon>
        <taxon>Fungi</taxon>
        <taxon>Dikarya</taxon>
        <taxon>Ascomycota</taxon>
        <taxon>Pezizomycotina</taxon>
        <taxon>Sordariomycetes</taxon>
        <taxon>Xylariomycetidae</taxon>
        <taxon>Xylariales</taxon>
        <taxon>Diatrypaceae</taxon>
        <taxon>Diatrype</taxon>
    </lineage>
</organism>
<dbReference type="Proteomes" id="UP001320420">
    <property type="component" value="Unassembled WGS sequence"/>
</dbReference>
<feature type="compositionally biased region" description="Basic and acidic residues" evidence="1">
    <location>
        <begin position="569"/>
        <end position="581"/>
    </location>
</feature>
<reference evidence="2 3" key="1">
    <citation type="submission" date="2024-02" db="EMBL/GenBank/DDBJ databases">
        <title>De novo assembly and annotation of 12 fungi associated with fruit tree decline syndrome in Ontario, Canada.</title>
        <authorList>
            <person name="Sulman M."/>
            <person name="Ellouze W."/>
            <person name="Ilyukhin E."/>
        </authorList>
    </citation>
    <scope>NUCLEOTIDE SEQUENCE [LARGE SCALE GENOMIC DNA]</scope>
    <source>
        <strain evidence="2 3">M11/M66-122</strain>
    </source>
</reference>
<evidence type="ECO:0008006" key="4">
    <source>
        <dbReference type="Google" id="ProtNLM"/>
    </source>
</evidence>
<dbReference type="EMBL" id="JAKJXP020000007">
    <property type="protein sequence ID" value="KAK7756444.1"/>
    <property type="molecule type" value="Genomic_DNA"/>
</dbReference>
<feature type="compositionally biased region" description="Acidic residues" evidence="1">
    <location>
        <begin position="367"/>
        <end position="383"/>
    </location>
</feature>
<feature type="compositionally biased region" description="Polar residues" evidence="1">
    <location>
        <begin position="244"/>
        <end position="256"/>
    </location>
</feature>
<dbReference type="AlphaFoldDB" id="A0AAN9UVQ1"/>
<evidence type="ECO:0000256" key="1">
    <source>
        <dbReference type="SAM" id="MobiDB-lite"/>
    </source>
</evidence>
<feature type="compositionally biased region" description="Acidic residues" evidence="1">
    <location>
        <begin position="911"/>
        <end position="931"/>
    </location>
</feature>
<feature type="compositionally biased region" description="Acidic residues" evidence="1">
    <location>
        <begin position="56"/>
        <end position="68"/>
    </location>
</feature>